<dbReference type="RefSeq" id="WP_367966549.1">
    <property type="nucleotide sequence ID" value="NZ_JBAKFJ010000001.1"/>
</dbReference>
<accession>A0ABV3S9Q7</accession>
<keyword evidence="2" id="KW-1185">Reference proteome</keyword>
<name>A0ABV3S9Q7_9GAMM</name>
<dbReference type="EMBL" id="JBAKFJ010000001">
    <property type="protein sequence ID" value="MEX0386070.1"/>
    <property type="molecule type" value="Genomic_DNA"/>
</dbReference>
<gene>
    <name evidence="1" type="ORF">V6X64_03540</name>
</gene>
<reference evidence="1 2" key="1">
    <citation type="submission" date="2024-02" db="EMBL/GenBank/DDBJ databases">
        <title>New especies of Spiribacter isolated from saline water.</title>
        <authorList>
            <person name="Leon M.J."/>
            <person name="De La Haba R."/>
            <person name="Sanchez-Porro C."/>
            <person name="Ventosa A."/>
        </authorList>
    </citation>
    <scope>NUCLEOTIDE SEQUENCE [LARGE SCALE GENOMIC DNA]</scope>
    <source>
        <strain evidence="2">ag22IC4-227</strain>
    </source>
</reference>
<organism evidence="1 2">
    <name type="scientific">Spiribacter onubensis</name>
    <dbReference type="NCBI Taxonomy" id="3122420"/>
    <lineage>
        <taxon>Bacteria</taxon>
        <taxon>Pseudomonadati</taxon>
        <taxon>Pseudomonadota</taxon>
        <taxon>Gammaproteobacteria</taxon>
        <taxon>Chromatiales</taxon>
        <taxon>Ectothiorhodospiraceae</taxon>
        <taxon>Spiribacter</taxon>
    </lineage>
</organism>
<comment type="caution">
    <text evidence="1">The sequence shown here is derived from an EMBL/GenBank/DDBJ whole genome shotgun (WGS) entry which is preliminary data.</text>
</comment>
<protein>
    <submittedName>
        <fullName evidence="1">Uncharacterized protein</fullName>
    </submittedName>
</protein>
<evidence type="ECO:0000313" key="1">
    <source>
        <dbReference type="EMBL" id="MEX0386070.1"/>
    </source>
</evidence>
<evidence type="ECO:0000313" key="2">
    <source>
        <dbReference type="Proteomes" id="UP001556653"/>
    </source>
</evidence>
<proteinExistence type="predicted"/>
<dbReference type="Proteomes" id="UP001556653">
    <property type="component" value="Unassembled WGS sequence"/>
</dbReference>
<sequence length="156" mass="17672">MARDYVRPEIPDSLYAELTQGRQLAINPDKPDLLMALDRVQHQARKRRLRAPEVLRAWHRFTHGDRANVSIAAQTSAPEHYEWPVHVTLFQAVTITPQLTGIILDRAAIHPGQQLEWPVPDEPGSARTRRNAIVTAFWLHLSDRDILSLDAHTAAA</sequence>